<dbReference type="Gene3D" id="3.40.50.300">
    <property type="entry name" value="P-loop containing nucleotide triphosphate hydrolases"/>
    <property type="match status" value="2"/>
</dbReference>
<dbReference type="Pfam" id="PF02463">
    <property type="entry name" value="SMC_N"/>
    <property type="match status" value="1"/>
</dbReference>
<evidence type="ECO:0000256" key="2">
    <source>
        <dbReference type="ARBA" id="ARBA00009441"/>
    </source>
</evidence>
<keyword evidence="7 9" id="KW-0234">DNA repair</keyword>
<dbReference type="InterPro" id="IPR004604">
    <property type="entry name" value="DNA_recomb/repair_RecN"/>
</dbReference>
<evidence type="ECO:0000256" key="4">
    <source>
        <dbReference type="ARBA" id="ARBA00022741"/>
    </source>
</evidence>
<name>A0A7W1XAC8_9BACL</name>
<evidence type="ECO:0000256" key="9">
    <source>
        <dbReference type="PIRNR" id="PIRNR003128"/>
    </source>
</evidence>
<dbReference type="NCBIfam" id="NF008121">
    <property type="entry name" value="PRK10869.1"/>
    <property type="match status" value="1"/>
</dbReference>
<dbReference type="PANTHER" id="PTHR11059:SF0">
    <property type="entry name" value="DNA REPAIR PROTEIN RECN"/>
    <property type="match status" value="1"/>
</dbReference>
<dbReference type="EMBL" id="JACEIP010000010">
    <property type="protein sequence ID" value="MBA4542962.1"/>
    <property type="molecule type" value="Genomic_DNA"/>
</dbReference>
<comment type="function">
    <text evidence="1 9">May be involved in recombinational repair of damaged DNA.</text>
</comment>
<evidence type="ECO:0000256" key="8">
    <source>
        <dbReference type="ARBA" id="ARBA00033408"/>
    </source>
</evidence>
<dbReference type="GO" id="GO:0043590">
    <property type="term" value="C:bacterial nucleoid"/>
    <property type="evidence" value="ECO:0007669"/>
    <property type="project" value="TreeGrafter"/>
</dbReference>
<dbReference type="PIRSF" id="PIRSF003128">
    <property type="entry name" value="RecN"/>
    <property type="match status" value="1"/>
</dbReference>
<dbReference type="CDD" id="cd03241">
    <property type="entry name" value="ABC_RecN"/>
    <property type="match status" value="2"/>
</dbReference>
<keyword evidence="10" id="KW-0175">Coiled coil</keyword>
<dbReference type="FunFam" id="3.40.50.300:FF:000356">
    <property type="entry name" value="DNA repair protein RecN"/>
    <property type="match status" value="1"/>
</dbReference>
<evidence type="ECO:0000313" key="13">
    <source>
        <dbReference type="Proteomes" id="UP000530514"/>
    </source>
</evidence>
<reference evidence="12 13" key="1">
    <citation type="submission" date="2020-07" db="EMBL/GenBank/DDBJ databases">
        <authorList>
            <person name="Feng H."/>
        </authorList>
    </citation>
    <scope>NUCLEOTIDE SEQUENCE [LARGE SCALE GENOMIC DNA]</scope>
    <source>
        <strain evidence="13">s-11</strain>
    </source>
</reference>
<dbReference type="OrthoDB" id="9806954at2"/>
<dbReference type="AlphaFoldDB" id="A0A7W1XAC8"/>
<feature type="coiled-coil region" evidence="10">
    <location>
        <begin position="163"/>
        <end position="190"/>
    </location>
</feature>
<dbReference type="GO" id="GO:0006310">
    <property type="term" value="P:DNA recombination"/>
    <property type="evidence" value="ECO:0007669"/>
    <property type="project" value="InterPro"/>
</dbReference>
<accession>A0A7W1XAC8</accession>
<evidence type="ECO:0000256" key="5">
    <source>
        <dbReference type="ARBA" id="ARBA00022763"/>
    </source>
</evidence>
<organism evidence="12 13">
    <name type="scientific">Thermoactinomyces daqus</name>
    <dbReference type="NCBI Taxonomy" id="1329516"/>
    <lineage>
        <taxon>Bacteria</taxon>
        <taxon>Bacillati</taxon>
        <taxon>Bacillota</taxon>
        <taxon>Bacilli</taxon>
        <taxon>Bacillales</taxon>
        <taxon>Thermoactinomycetaceae</taxon>
        <taxon>Thermoactinomyces</taxon>
    </lineage>
</organism>
<evidence type="ECO:0000313" key="12">
    <source>
        <dbReference type="EMBL" id="MBA4542962.1"/>
    </source>
</evidence>
<dbReference type="GO" id="GO:0009432">
    <property type="term" value="P:SOS response"/>
    <property type="evidence" value="ECO:0007669"/>
    <property type="project" value="TreeGrafter"/>
</dbReference>
<gene>
    <name evidence="12" type="primary">recN</name>
    <name evidence="12" type="ORF">H1164_08605</name>
</gene>
<dbReference type="SUPFAM" id="SSF52540">
    <property type="entry name" value="P-loop containing nucleoside triphosphate hydrolases"/>
    <property type="match status" value="2"/>
</dbReference>
<protein>
    <recommendedName>
        <fullName evidence="3 9">DNA repair protein RecN</fullName>
    </recommendedName>
    <alternativeName>
        <fullName evidence="8 9">Recombination protein N</fullName>
    </alternativeName>
</protein>
<keyword evidence="5 9" id="KW-0227">DNA damage</keyword>
<feature type="domain" description="RecF/RecN/SMC N-terminal" evidence="11">
    <location>
        <begin position="1"/>
        <end position="510"/>
    </location>
</feature>
<comment type="caution">
    <text evidence="12">The sequence shown here is derived from an EMBL/GenBank/DDBJ whole genome shotgun (WGS) entry which is preliminary data.</text>
</comment>
<dbReference type="GO" id="GO:0005524">
    <property type="term" value="F:ATP binding"/>
    <property type="evidence" value="ECO:0007669"/>
    <property type="project" value="UniProtKB-KW"/>
</dbReference>
<feature type="coiled-coil region" evidence="10">
    <location>
        <begin position="338"/>
        <end position="372"/>
    </location>
</feature>
<dbReference type="PANTHER" id="PTHR11059">
    <property type="entry name" value="DNA REPAIR PROTEIN RECN"/>
    <property type="match status" value="1"/>
</dbReference>
<dbReference type="RefSeq" id="WP_033101921.1">
    <property type="nucleotide sequence ID" value="NZ_JACEIP010000010.1"/>
</dbReference>
<evidence type="ECO:0000256" key="1">
    <source>
        <dbReference type="ARBA" id="ARBA00003618"/>
    </source>
</evidence>
<dbReference type="NCBIfam" id="TIGR00634">
    <property type="entry name" value="recN"/>
    <property type="match status" value="1"/>
</dbReference>
<evidence type="ECO:0000256" key="6">
    <source>
        <dbReference type="ARBA" id="ARBA00022840"/>
    </source>
</evidence>
<dbReference type="Proteomes" id="UP000530514">
    <property type="component" value="Unassembled WGS sequence"/>
</dbReference>
<evidence type="ECO:0000256" key="7">
    <source>
        <dbReference type="ARBA" id="ARBA00023204"/>
    </source>
</evidence>
<keyword evidence="4" id="KW-0547">Nucleotide-binding</keyword>
<keyword evidence="6" id="KW-0067">ATP-binding</keyword>
<evidence type="ECO:0000256" key="10">
    <source>
        <dbReference type="SAM" id="Coils"/>
    </source>
</evidence>
<keyword evidence="13" id="KW-1185">Reference proteome</keyword>
<dbReference type="InterPro" id="IPR003395">
    <property type="entry name" value="RecF/RecN/SMC_N"/>
</dbReference>
<evidence type="ECO:0000256" key="3">
    <source>
        <dbReference type="ARBA" id="ARBA00021315"/>
    </source>
</evidence>
<dbReference type="InterPro" id="IPR027417">
    <property type="entry name" value="P-loop_NTPase"/>
</dbReference>
<proteinExistence type="inferred from homology"/>
<comment type="similarity">
    <text evidence="2 9">Belongs to the RecN family.</text>
</comment>
<sequence length="576" mass="64996">MLKELVIRHLAIIEEVHIQFSGGFHVLTGETGAGKSILIDALGLIAGGRASVDFVRHGKEKAEIEAVFELAESHPVRPLLEEWGFASDELDVLIIRREITSGGKSTCRVNGRVVTLALLKQIGSKLLDISGQHEHQSLLSAEEHLSLLDQFGGAEIIHLRSQYQSLYREFKEIDQELNRLKIDQQELAHRIDLLEFQREEIEGAGLVPGEDEELEQERNRLAHMEKLMQHTAKAYQALFGERGALELLQESLSHAEEMAEVDHSLKPAWDNMQSAYYQLEEAAREISRYGDGLEFDPERLYEVEERLHLIKQLKRKYGESIDEILAYGEKIKQELSSLNHREETEAELTARRNELQEELLALAKELTAKRKKAATLLETRVEKELADLNMGSTVFHVAFYRERAVQLLPHGQDLIEFQIAPNPGEPLKPLAKIASGGELSRIMLALKTIFASSDQSHTLIFDEIDTGVSGRAAQAIAEKMAALGRKHQVLSVTHLPQVACMADHHFCIAKEALDNETRTKVERLDLNRRIRELARMLGGAQVTHTTTEHAQEMIRLAEEVKQAMAEEKQMSRGQCL</sequence>
<dbReference type="FunFam" id="3.40.50.300:FF:000319">
    <property type="entry name" value="DNA repair protein RecN"/>
    <property type="match status" value="1"/>
</dbReference>
<evidence type="ECO:0000259" key="11">
    <source>
        <dbReference type="Pfam" id="PF02463"/>
    </source>
</evidence>
<dbReference type="GO" id="GO:0006281">
    <property type="term" value="P:DNA repair"/>
    <property type="evidence" value="ECO:0007669"/>
    <property type="project" value="UniProtKB-KW"/>
</dbReference>